<reference evidence="3" key="1">
    <citation type="journal article" date="2023" name="Nat. Commun.">
        <title>Diploid and tetraploid genomes of Acorus and the evolution of monocots.</title>
        <authorList>
            <person name="Ma L."/>
            <person name="Liu K.W."/>
            <person name="Li Z."/>
            <person name="Hsiao Y.Y."/>
            <person name="Qi Y."/>
            <person name="Fu T."/>
            <person name="Tang G.D."/>
            <person name="Zhang D."/>
            <person name="Sun W.H."/>
            <person name="Liu D.K."/>
            <person name="Li Y."/>
            <person name="Chen G.Z."/>
            <person name="Liu X.D."/>
            <person name="Liao X.Y."/>
            <person name="Jiang Y.T."/>
            <person name="Yu X."/>
            <person name="Hao Y."/>
            <person name="Huang J."/>
            <person name="Zhao X.W."/>
            <person name="Ke S."/>
            <person name="Chen Y.Y."/>
            <person name="Wu W.L."/>
            <person name="Hsu J.L."/>
            <person name="Lin Y.F."/>
            <person name="Huang M.D."/>
            <person name="Li C.Y."/>
            <person name="Huang L."/>
            <person name="Wang Z.W."/>
            <person name="Zhao X."/>
            <person name="Zhong W.Y."/>
            <person name="Peng D.H."/>
            <person name="Ahmad S."/>
            <person name="Lan S."/>
            <person name="Zhang J.S."/>
            <person name="Tsai W.C."/>
            <person name="Van de Peer Y."/>
            <person name="Liu Z.J."/>
        </authorList>
    </citation>
    <scope>NUCLEOTIDE SEQUENCE</scope>
    <source>
        <strain evidence="3">CP</strain>
    </source>
</reference>
<evidence type="ECO:0000259" key="2">
    <source>
        <dbReference type="Pfam" id="PF21647"/>
    </source>
</evidence>
<organism evidence="3 4">
    <name type="scientific">Acorus calamus</name>
    <name type="common">Sweet flag</name>
    <dbReference type="NCBI Taxonomy" id="4465"/>
    <lineage>
        <taxon>Eukaryota</taxon>
        <taxon>Viridiplantae</taxon>
        <taxon>Streptophyta</taxon>
        <taxon>Embryophyta</taxon>
        <taxon>Tracheophyta</taxon>
        <taxon>Spermatophyta</taxon>
        <taxon>Magnoliopsida</taxon>
        <taxon>Liliopsida</taxon>
        <taxon>Acoraceae</taxon>
        <taxon>Acorus</taxon>
    </lineage>
</organism>
<dbReference type="InterPro" id="IPR010341">
    <property type="entry name" value="DUF936_pln"/>
</dbReference>
<keyword evidence="4" id="KW-1185">Reference proteome</keyword>
<feature type="region of interest" description="Disordered" evidence="1">
    <location>
        <begin position="46"/>
        <end position="67"/>
    </location>
</feature>
<feature type="compositionally biased region" description="Basic and acidic residues" evidence="1">
    <location>
        <begin position="53"/>
        <end position="67"/>
    </location>
</feature>
<evidence type="ECO:0000313" key="4">
    <source>
        <dbReference type="Proteomes" id="UP001180020"/>
    </source>
</evidence>
<dbReference type="EMBL" id="JAUJYO010000019">
    <property type="protein sequence ID" value="KAK1287478.1"/>
    <property type="molecule type" value="Genomic_DNA"/>
</dbReference>
<dbReference type="PANTHER" id="PTHR31928:SF2">
    <property type="entry name" value="EXPRESSED PROTEIN"/>
    <property type="match status" value="1"/>
</dbReference>
<proteinExistence type="predicted"/>
<evidence type="ECO:0000313" key="3">
    <source>
        <dbReference type="EMBL" id="KAK1287478.1"/>
    </source>
</evidence>
<accession>A0AAV9CGV1</accession>
<sequence length="132" mass="14798">MEPHEGEKLEWIRGSGEKEIQELNVNLLKESQSWFLKFLDSSLSSGFQVSGTQEKKRKDGGLKKGSDSDIAITLSQLKQSNDWLNQLSGKLGSGNNDELEETINQLKQKIYTCLLNHVDSAALALENRPDHN</sequence>
<dbReference type="Proteomes" id="UP001180020">
    <property type="component" value="Unassembled WGS sequence"/>
</dbReference>
<reference evidence="3" key="2">
    <citation type="submission" date="2023-06" db="EMBL/GenBank/DDBJ databases">
        <authorList>
            <person name="Ma L."/>
            <person name="Liu K.-W."/>
            <person name="Li Z."/>
            <person name="Hsiao Y.-Y."/>
            <person name="Qi Y."/>
            <person name="Fu T."/>
            <person name="Tang G."/>
            <person name="Zhang D."/>
            <person name="Sun W.-H."/>
            <person name="Liu D.-K."/>
            <person name="Li Y."/>
            <person name="Chen G.-Z."/>
            <person name="Liu X.-D."/>
            <person name="Liao X.-Y."/>
            <person name="Jiang Y.-T."/>
            <person name="Yu X."/>
            <person name="Hao Y."/>
            <person name="Huang J."/>
            <person name="Zhao X.-W."/>
            <person name="Ke S."/>
            <person name="Chen Y.-Y."/>
            <person name="Wu W.-L."/>
            <person name="Hsu J.-L."/>
            <person name="Lin Y.-F."/>
            <person name="Huang M.-D."/>
            <person name="Li C.-Y."/>
            <person name="Huang L."/>
            <person name="Wang Z.-W."/>
            <person name="Zhao X."/>
            <person name="Zhong W.-Y."/>
            <person name="Peng D.-H."/>
            <person name="Ahmad S."/>
            <person name="Lan S."/>
            <person name="Zhang J.-S."/>
            <person name="Tsai W.-C."/>
            <person name="Van De Peer Y."/>
            <person name="Liu Z.-J."/>
        </authorList>
    </citation>
    <scope>NUCLEOTIDE SEQUENCE</scope>
    <source>
        <strain evidence="3">CP</strain>
        <tissue evidence="3">Leaves</tissue>
    </source>
</reference>
<comment type="caution">
    <text evidence="3">The sequence shown here is derived from an EMBL/GenBank/DDBJ whole genome shotgun (WGS) entry which is preliminary data.</text>
</comment>
<name>A0AAV9CGV1_ACOCL</name>
<feature type="domain" description="DUF6857" evidence="2">
    <location>
        <begin position="5"/>
        <end position="124"/>
    </location>
</feature>
<dbReference type="AlphaFoldDB" id="A0AAV9CGV1"/>
<gene>
    <name evidence="3" type="ORF">QJS10_CPB19g01951</name>
</gene>
<protein>
    <recommendedName>
        <fullName evidence="2">DUF6857 domain-containing protein</fullName>
    </recommendedName>
</protein>
<dbReference type="InterPro" id="IPR049172">
    <property type="entry name" value="DUF6857_pln"/>
</dbReference>
<dbReference type="PANTHER" id="PTHR31928">
    <property type="entry name" value="EXPRESSED PROTEIN"/>
    <property type="match status" value="1"/>
</dbReference>
<evidence type="ECO:0000256" key="1">
    <source>
        <dbReference type="SAM" id="MobiDB-lite"/>
    </source>
</evidence>
<dbReference type="Pfam" id="PF21647">
    <property type="entry name" value="DUF6857"/>
    <property type="match status" value="1"/>
</dbReference>